<protein>
    <submittedName>
        <fullName evidence="2">Uncharacterized protein</fullName>
    </submittedName>
</protein>
<dbReference type="RefSeq" id="WP_035391982.1">
    <property type="nucleotide sequence ID" value="NZ_JQKF01000068.1"/>
</dbReference>
<proteinExistence type="predicted"/>
<name>A0A0D8FV70_9ACTN</name>
<sequence>MGEIGKVIGLILVLVAAAGLVVSFVVWRKRRQPTGLMVLRSALPDREEQRIAFGHLRTGTLPDDPHLAGVVVEVAQATVSQWDPSAIYGVVLVLLIGEYLIRPAGDLIVIGVIYLLVAAWGVRSRRKMRDRARLILASSGSGS</sequence>
<keyword evidence="3" id="KW-1185">Reference proteome</keyword>
<dbReference type="GeneID" id="78373210"/>
<organism evidence="2 3">
    <name type="scientific">Ferrimicrobium acidiphilum DSM 19497</name>
    <dbReference type="NCBI Taxonomy" id="1121877"/>
    <lineage>
        <taxon>Bacteria</taxon>
        <taxon>Bacillati</taxon>
        <taxon>Actinomycetota</taxon>
        <taxon>Acidimicrobiia</taxon>
        <taxon>Acidimicrobiales</taxon>
        <taxon>Acidimicrobiaceae</taxon>
        <taxon>Ferrimicrobium</taxon>
    </lineage>
</organism>
<reference evidence="2 3" key="1">
    <citation type="submission" date="2015-01" db="EMBL/GenBank/DDBJ databases">
        <title>Draft genome of the acidophilic iron oxidizer Ferrimicrobium acidiphilum strain T23.</title>
        <authorList>
            <person name="Poehlein A."/>
            <person name="Eisen S."/>
            <person name="Schloemann M."/>
            <person name="Johnson B.D."/>
            <person name="Daniel R."/>
            <person name="Muehling M."/>
        </authorList>
    </citation>
    <scope>NUCLEOTIDE SEQUENCE [LARGE SCALE GENOMIC DNA]</scope>
    <source>
        <strain evidence="2 3">T23</strain>
    </source>
</reference>
<keyword evidence="1" id="KW-1133">Transmembrane helix</keyword>
<evidence type="ECO:0000313" key="3">
    <source>
        <dbReference type="Proteomes" id="UP000032336"/>
    </source>
</evidence>
<keyword evidence="1" id="KW-0472">Membrane</keyword>
<dbReference type="Proteomes" id="UP000032336">
    <property type="component" value="Unassembled WGS sequence"/>
</dbReference>
<evidence type="ECO:0000256" key="1">
    <source>
        <dbReference type="SAM" id="Phobius"/>
    </source>
</evidence>
<feature type="transmembrane region" description="Helical" evidence="1">
    <location>
        <begin position="6"/>
        <end position="27"/>
    </location>
</feature>
<dbReference type="EMBL" id="JXUW01000021">
    <property type="protein sequence ID" value="KJE76152.1"/>
    <property type="molecule type" value="Genomic_DNA"/>
</dbReference>
<dbReference type="AlphaFoldDB" id="A0A0D8FV70"/>
<accession>A0A0D8FV70</accession>
<gene>
    <name evidence="2" type="ORF">FEAC_21380</name>
</gene>
<evidence type="ECO:0000313" key="2">
    <source>
        <dbReference type="EMBL" id="KJE76152.1"/>
    </source>
</evidence>
<feature type="transmembrane region" description="Helical" evidence="1">
    <location>
        <begin position="107"/>
        <end position="123"/>
    </location>
</feature>
<comment type="caution">
    <text evidence="2">The sequence shown here is derived from an EMBL/GenBank/DDBJ whole genome shotgun (WGS) entry which is preliminary data.</text>
</comment>
<keyword evidence="1" id="KW-0812">Transmembrane</keyword>